<dbReference type="Pfam" id="PF03401">
    <property type="entry name" value="TctC"/>
    <property type="match status" value="1"/>
</dbReference>
<dbReference type="Gene3D" id="3.40.190.10">
    <property type="entry name" value="Periplasmic binding protein-like II"/>
    <property type="match status" value="1"/>
</dbReference>
<dbReference type="AlphaFoldDB" id="A0A916SQM2"/>
<dbReference type="InterPro" id="IPR005064">
    <property type="entry name" value="BUG"/>
</dbReference>
<dbReference type="PANTHER" id="PTHR42928">
    <property type="entry name" value="TRICARBOXYLATE-BINDING PROTEIN"/>
    <property type="match status" value="1"/>
</dbReference>
<dbReference type="Gene3D" id="3.40.190.150">
    <property type="entry name" value="Bordetella uptake gene, domain 1"/>
    <property type="match status" value="1"/>
</dbReference>
<protein>
    <submittedName>
        <fullName evidence="3">MFS transporter</fullName>
    </submittedName>
</protein>
<evidence type="ECO:0000256" key="1">
    <source>
        <dbReference type="ARBA" id="ARBA00006987"/>
    </source>
</evidence>
<keyword evidence="2" id="KW-0732">Signal</keyword>
<dbReference type="SUPFAM" id="SSF53850">
    <property type="entry name" value="Periplasmic binding protein-like II"/>
    <property type="match status" value="1"/>
</dbReference>
<evidence type="ECO:0000313" key="3">
    <source>
        <dbReference type="EMBL" id="GGB12011.1"/>
    </source>
</evidence>
<feature type="chain" id="PRO_5036903344" evidence="2">
    <location>
        <begin position="32"/>
        <end position="335"/>
    </location>
</feature>
<dbReference type="PIRSF" id="PIRSF017082">
    <property type="entry name" value="YflP"/>
    <property type="match status" value="1"/>
</dbReference>
<keyword evidence="4" id="KW-1185">Reference proteome</keyword>
<comment type="caution">
    <text evidence="3">The sequence shown here is derived from an EMBL/GenBank/DDBJ whole genome shotgun (WGS) entry which is preliminary data.</text>
</comment>
<dbReference type="Proteomes" id="UP000620596">
    <property type="component" value="Unassembled WGS sequence"/>
</dbReference>
<accession>A0A916SQM2</accession>
<feature type="signal peptide" evidence="2">
    <location>
        <begin position="1"/>
        <end position="31"/>
    </location>
</feature>
<proteinExistence type="inferred from homology"/>
<name>A0A916SQM2_9BURK</name>
<dbReference type="CDD" id="cd13578">
    <property type="entry name" value="PBP2_Bug27"/>
    <property type="match status" value="1"/>
</dbReference>
<dbReference type="InterPro" id="IPR042100">
    <property type="entry name" value="Bug_dom1"/>
</dbReference>
<comment type="similarity">
    <text evidence="1">Belongs to the UPF0065 (bug) family.</text>
</comment>
<gene>
    <name evidence="3" type="ORF">GCM10011496_36120</name>
</gene>
<dbReference type="EMBL" id="BMIG01000018">
    <property type="protein sequence ID" value="GGB12011.1"/>
    <property type="molecule type" value="Genomic_DNA"/>
</dbReference>
<sequence>MRKIINETNRKAWTGVAVVALGLLASSWTLAQSSAEAYPNRPVKIMVGYGPGGTGDLTVRLVAQKLVEKTGQAFVVDNRPSAGGIVASQVAQQAKPDGYTLNFIAAGNFAMTPSLFKSLPFDPIKDFEMVSLIGTFGFALAVDSQSSITDTRGLIADAKVNPGKLFIGTIAVGSAQYLAAEVFRSMAGIEATIVPYKTSDDVVRALRTGDVQAIFETLAPVIPHAKAGTMRVLGVTEAQRFPSLPNVPTIAESGLPNYEISGWNGIAVPARTPRDVIVKLNAEINAAVVQPDIRQKFLALGVIARGNTPEQMTALLKKDIAWWRDVMEKAKIAKQ</sequence>
<dbReference type="PANTHER" id="PTHR42928:SF5">
    <property type="entry name" value="BLR1237 PROTEIN"/>
    <property type="match status" value="1"/>
</dbReference>
<organism evidence="3 4">
    <name type="scientific">Polaromonas eurypsychrophila</name>
    <dbReference type="NCBI Taxonomy" id="1614635"/>
    <lineage>
        <taxon>Bacteria</taxon>
        <taxon>Pseudomonadati</taxon>
        <taxon>Pseudomonadota</taxon>
        <taxon>Betaproteobacteria</taxon>
        <taxon>Burkholderiales</taxon>
        <taxon>Comamonadaceae</taxon>
        <taxon>Polaromonas</taxon>
    </lineage>
</organism>
<reference evidence="3" key="2">
    <citation type="submission" date="2020-09" db="EMBL/GenBank/DDBJ databases">
        <authorList>
            <person name="Sun Q."/>
            <person name="Zhou Y."/>
        </authorList>
    </citation>
    <scope>NUCLEOTIDE SEQUENCE</scope>
    <source>
        <strain evidence="3">CGMCC 1.15322</strain>
    </source>
</reference>
<evidence type="ECO:0000256" key="2">
    <source>
        <dbReference type="SAM" id="SignalP"/>
    </source>
</evidence>
<dbReference type="RefSeq" id="WP_188709911.1">
    <property type="nucleotide sequence ID" value="NZ_BMIG01000018.1"/>
</dbReference>
<evidence type="ECO:0000313" key="4">
    <source>
        <dbReference type="Proteomes" id="UP000620596"/>
    </source>
</evidence>
<reference evidence="3" key="1">
    <citation type="journal article" date="2014" name="Int. J. Syst. Evol. Microbiol.">
        <title>Complete genome sequence of Corynebacterium casei LMG S-19264T (=DSM 44701T), isolated from a smear-ripened cheese.</title>
        <authorList>
            <consortium name="US DOE Joint Genome Institute (JGI-PGF)"/>
            <person name="Walter F."/>
            <person name="Albersmeier A."/>
            <person name="Kalinowski J."/>
            <person name="Ruckert C."/>
        </authorList>
    </citation>
    <scope>NUCLEOTIDE SEQUENCE</scope>
    <source>
        <strain evidence="3">CGMCC 1.15322</strain>
    </source>
</reference>